<dbReference type="CDD" id="cd00106">
    <property type="entry name" value="KISc"/>
    <property type="match status" value="1"/>
</dbReference>
<evidence type="ECO:0000313" key="7">
    <source>
        <dbReference type="Proteomes" id="UP000422736"/>
    </source>
</evidence>
<dbReference type="SMART" id="SM00129">
    <property type="entry name" value="KISc"/>
    <property type="match status" value="1"/>
</dbReference>
<organism evidence="6 7">
    <name type="scientific">Kluyveromyces marxianus</name>
    <name type="common">Yeast</name>
    <name type="synonym">Candida kefyr</name>
    <dbReference type="NCBI Taxonomy" id="4911"/>
    <lineage>
        <taxon>Eukaryota</taxon>
        <taxon>Fungi</taxon>
        <taxon>Dikarya</taxon>
        <taxon>Ascomycota</taxon>
        <taxon>Saccharomycotina</taxon>
        <taxon>Saccharomycetes</taxon>
        <taxon>Saccharomycetales</taxon>
        <taxon>Saccharomycetaceae</taxon>
        <taxon>Kluyveromyces</taxon>
    </lineage>
</organism>
<reference evidence="6 7" key="1">
    <citation type="submission" date="2016-03" db="EMBL/GenBank/DDBJ databases">
        <title>How can Kluyveromyces marxianus grow so fast - potential evolutionary course in Saccharomyces Complex revealed by comparative genomics.</title>
        <authorList>
            <person name="Mo W."/>
            <person name="Lu W."/>
            <person name="Yang X."/>
            <person name="Qi J."/>
            <person name="Lv H."/>
        </authorList>
    </citation>
    <scope>NUCLEOTIDE SEQUENCE [LARGE SCALE GENOMIC DNA]</scope>
    <source>
        <strain evidence="6 7">FIM1</strain>
    </source>
</reference>
<dbReference type="InterPro" id="IPR027417">
    <property type="entry name" value="P-loop_NTPase"/>
</dbReference>
<dbReference type="Proteomes" id="UP000422736">
    <property type="component" value="Chromosome 4"/>
</dbReference>
<keyword evidence="2 3" id="KW-0505">Motor protein</keyword>
<accession>A0ABX6EWD4</accession>
<dbReference type="Gene3D" id="3.40.850.10">
    <property type="entry name" value="Kinesin motor domain"/>
    <property type="match status" value="1"/>
</dbReference>
<name>A0ABX6EWD4_KLUMA</name>
<feature type="coiled-coil region" evidence="4">
    <location>
        <begin position="324"/>
        <end position="399"/>
    </location>
</feature>
<keyword evidence="7" id="KW-1185">Reference proteome</keyword>
<protein>
    <submittedName>
        <fullName evidence="6">Kinesin family protein</fullName>
    </submittedName>
</protein>
<keyword evidence="3" id="KW-0547">Nucleotide-binding</keyword>
<evidence type="ECO:0000256" key="4">
    <source>
        <dbReference type="SAM" id="Coils"/>
    </source>
</evidence>
<feature type="binding site" evidence="3">
    <location>
        <begin position="76"/>
        <end position="83"/>
    </location>
    <ligand>
        <name>ATP</name>
        <dbReference type="ChEBI" id="CHEBI:30616"/>
    </ligand>
</feature>
<proteinExistence type="inferred from homology"/>
<evidence type="ECO:0000259" key="5">
    <source>
        <dbReference type="PROSITE" id="PS50067"/>
    </source>
</evidence>
<evidence type="ECO:0000256" key="2">
    <source>
        <dbReference type="ARBA" id="ARBA00023175"/>
    </source>
</evidence>
<dbReference type="Pfam" id="PF00225">
    <property type="entry name" value="Kinesin"/>
    <property type="match status" value="1"/>
</dbReference>
<dbReference type="PANTHER" id="PTHR47968:SF75">
    <property type="entry name" value="CENTROMERE-ASSOCIATED PROTEIN E"/>
    <property type="match status" value="1"/>
</dbReference>
<keyword evidence="1 4" id="KW-0175">Coiled coil</keyword>
<dbReference type="PANTHER" id="PTHR47968">
    <property type="entry name" value="CENTROMERE PROTEIN E"/>
    <property type="match status" value="1"/>
</dbReference>
<dbReference type="EMBL" id="CP015057">
    <property type="protein sequence ID" value="QGN16367.1"/>
    <property type="molecule type" value="Genomic_DNA"/>
</dbReference>
<dbReference type="SUPFAM" id="SSF52540">
    <property type="entry name" value="P-loop containing nucleoside triphosphate hydrolases"/>
    <property type="match status" value="1"/>
</dbReference>
<evidence type="ECO:0000313" key="6">
    <source>
        <dbReference type="EMBL" id="QGN16367.1"/>
    </source>
</evidence>
<dbReference type="InterPro" id="IPR036961">
    <property type="entry name" value="Kinesin_motor_dom_sf"/>
</dbReference>
<dbReference type="PRINTS" id="PR00380">
    <property type="entry name" value="KINESINHEAVY"/>
</dbReference>
<gene>
    <name evidence="6" type="primary">KIF1C</name>
    <name evidence="6" type="ORF">FIM1_3074</name>
</gene>
<dbReference type="InterPro" id="IPR001752">
    <property type="entry name" value="Kinesin_motor_dom"/>
</dbReference>
<dbReference type="InterPro" id="IPR027640">
    <property type="entry name" value="Kinesin-like_fam"/>
</dbReference>
<reference evidence="6 7" key="2">
    <citation type="submission" date="2019-11" db="EMBL/GenBank/DDBJ databases">
        <authorList>
            <person name="Lu H."/>
        </authorList>
    </citation>
    <scope>NUCLEOTIDE SEQUENCE [LARGE SCALE GENOMIC DNA]</scope>
    <source>
        <strain evidence="6 7">FIM1</strain>
    </source>
</reference>
<evidence type="ECO:0000256" key="3">
    <source>
        <dbReference type="PROSITE-ProRule" id="PRU00283"/>
    </source>
</evidence>
<evidence type="ECO:0000256" key="1">
    <source>
        <dbReference type="ARBA" id="ARBA00023054"/>
    </source>
</evidence>
<feature type="domain" description="Kinesin motor" evidence="5">
    <location>
        <begin position="4"/>
        <end position="310"/>
    </location>
</feature>
<sequence length="456" mass="51470">MDENVQVVVRVRPIERATKFKVEKNTISTLDNPVKSYTFDHVFDESSTQNEIHSELCSRYVLHTLEGYNTCIFAYGQTGSGKTYTMRGSDTTPGIIPLVCHDLFEALSLDQSTISTVDITYFEIYNEKLIDLLGETSPRVRENNEKKTFIQGITKFRVNRVEEILHYLSAGDSKRSVASTRMNLQSSRSHAIFTLSIKQTEPDGSVRESDLKLVDLAGSERAKATIGIDDGKRMKEGANINKSLSTLGRCISHLAKNSKNITPYRDSLLTWVLKENLGGNSKTCMIACISPSDLDETMSTLRYATTAKEIKLNAKMNEIKPNDNEEMRAVMEAAATNRKELENLKAEMSNLQSEYNIKSEQWKTHEKLLERFNHINKLNDYLEDQLRNEISKVKLLQREYQISKSEIKTAYGALTGVISVLREPNPSSNKVFGLESLISDISEFVLQLDSDISSFA</sequence>
<dbReference type="PROSITE" id="PS50067">
    <property type="entry name" value="KINESIN_MOTOR_2"/>
    <property type="match status" value="1"/>
</dbReference>
<comment type="similarity">
    <text evidence="3">Belongs to the TRAFAC class myosin-kinesin ATPase superfamily. Kinesin family.</text>
</comment>
<keyword evidence="3" id="KW-0067">ATP-binding</keyword>